<accession>A0A2U2XD19</accession>
<dbReference type="Proteomes" id="UP000245370">
    <property type="component" value="Unassembled WGS sequence"/>
</dbReference>
<dbReference type="GO" id="GO:0019867">
    <property type="term" value="C:outer membrane"/>
    <property type="evidence" value="ECO:0007669"/>
    <property type="project" value="InterPro"/>
</dbReference>
<comment type="caution">
    <text evidence="4">The sequence shown here is derived from an EMBL/GenBank/DDBJ whole genome shotgun (WGS) entry which is preliminary data.</text>
</comment>
<feature type="domain" description="Bacterial surface antigen (D15)" evidence="3">
    <location>
        <begin position="93"/>
        <end position="383"/>
    </location>
</feature>
<comment type="subcellular location">
    <subcellularLocation>
        <location evidence="1">Membrane</location>
    </subcellularLocation>
</comment>
<keyword evidence="2" id="KW-0472">Membrane</keyword>
<evidence type="ECO:0000259" key="3">
    <source>
        <dbReference type="Pfam" id="PF01103"/>
    </source>
</evidence>
<evidence type="ECO:0000256" key="1">
    <source>
        <dbReference type="ARBA" id="ARBA00004370"/>
    </source>
</evidence>
<dbReference type="Gene3D" id="2.40.160.50">
    <property type="entry name" value="membrane protein fhac: a member of the omp85/tpsb transporter family"/>
    <property type="match status" value="1"/>
</dbReference>
<reference evidence="4 5" key="1">
    <citation type="submission" date="2018-05" db="EMBL/GenBank/DDBJ databases">
        <title>Brumimicrobium oceani sp. nov., isolated from coastal sediment.</title>
        <authorList>
            <person name="Kou Y."/>
        </authorList>
    </citation>
    <scope>NUCLEOTIDE SEQUENCE [LARGE SCALE GENOMIC DNA]</scope>
    <source>
        <strain evidence="4 5">C305</strain>
    </source>
</reference>
<protein>
    <recommendedName>
        <fullName evidence="3">Bacterial surface antigen (D15) domain-containing protein</fullName>
    </recommendedName>
</protein>
<evidence type="ECO:0000256" key="2">
    <source>
        <dbReference type="ARBA" id="ARBA00023136"/>
    </source>
</evidence>
<proteinExistence type="predicted"/>
<dbReference type="InterPro" id="IPR000184">
    <property type="entry name" value="Bac_surfAg_D15"/>
</dbReference>
<dbReference type="Pfam" id="PF01103">
    <property type="entry name" value="Omp85"/>
    <property type="match status" value="1"/>
</dbReference>
<sequence length="383" mass="43841">MILPITVRVLLHLRKKQLKYILLSLFTILAAFSAGIFAQEKDTINDATKTRYSPKIIAIPILFYGPETRLGFGAAGFFSFKTNPLDTILRPSQINLGAAYTLEKQVLTYASFDIWALQNKVVFNGEIGYYRYFYNFYGLNNEPRKVEQYSVNYPRIRFKAYYEILPGLYGGVHYTFDNFDVVEREEGGQLIQDKITGSQGGIISGLGIGMKYDTRNHNFYPTKGYSIQASFERFGKWVGSDFTYNLTTIDAIRYFDLKNDKVIAANIYGRFIQGNAPFFHLSGIGGNKRMRGYYDGYWLAKQKIGWQAEFRTPLFWRFGMVAFAGNAIVANEIDQFQSKYIRTTAGLGFRFKVDKERKINARIDFGVSSDLTTGFYFTIGEAF</sequence>
<name>A0A2U2XD19_9FLAO</name>
<keyword evidence="5" id="KW-1185">Reference proteome</keyword>
<evidence type="ECO:0000313" key="5">
    <source>
        <dbReference type="Proteomes" id="UP000245370"/>
    </source>
</evidence>
<evidence type="ECO:0000313" key="4">
    <source>
        <dbReference type="EMBL" id="PWH85650.1"/>
    </source>
</evidence>
<organism evidence="4 5">
    <name type="scientific">Brumimicrobium oceani</name>
    <dbReference type="NCBI Taxonomy" id="2100725"/>
    <lineage>
        <taxon>Bacteria</taxon>
        <taxon>Pseudomonadati</taxon>
        <taxon>Bacteroidota</taxon>
        <taxon>Flavobacteriia</taxon>
        <taxon>Flavobacteriales</taxon>
        <taxon>Crocinitomicaceae</taxon>
        <taxon>Brumimicrobium</taxon>
    </lineage>
</organism>
<dbReference type="AlphaFoldDB" id="A0A2U2XD19"/>
<gene>
    <name evidence="4" type="ORF">DIT68_08425</name>
</gene>
<reference evidence="4 5" key="2">
    <citation type="submission" date="2018-05" db="EMBL/GenBank/DDBJ databases">
        <authorList>
            <person name="Lanie J.A."/>
            <person name="Ng W.-L."/>
            <person name="Kazmierczak K.M."/>
            <person name="Andrzejewski T.M."/>
            <person name="Davidsen T.M."/>
            <person name="Wayne K.J."/>
            <person name="Tettelin H."/>
            <person name="Glass J.I."/>
            <person name="Rusch D."/>
            <person name="Podicherti R."/>
            <person name="Tsui H.-C.T."/>
            <person name="Winkler M.E."/>
        </authorList>
    </citation>
    <scope>NUCLEOTIDE SEQUENCE [LARGE SCALE GENOMIC DNA]</scope>
    <source>
        <strain evidence="4 5">C305</strain>
    </source>
</reference>
<dbReference type="EMBL" id="QFRJ01000005">
    <property type="protein sequence ID" value="PWH85650.1"/>
    <property type="molecule type" value="Genomic_DNA"/>
</dbReference>